<dbReference type="STRING" id="1247936.BN2475_270024"/>
<evidence type="ECO:0000313" key="2">
    <source>
        <dbReference type="Proteomes" id="UP000187012"/>
    </source>
</evidence>
<accession>A0A1N7RZY0</accession>
<gene>
    <name evidence="1" type="ORF">BN2475_270024</name>
</gene>
<organism evidence="1 2">
    <name type="scientific">Paraburkholderia ribeironis</name>
    <dbReference type="NCBI Taxonomy" id="1247936"/>
    <lineage>
        <taxon>Bacteria</taxon>
        <taxon>Pseudomonadati</taxon>
        <taxon>Pseudomonadota</taxon>
        <taxon>Betaproteobacteria</taxon>
        <taxon>Burkholderiales</taxon>
        <taxon>Burkholderiaceae</taxon>
        <taxon>Paraburkholderia</taxon>
    </lineage>
</organism>
<dbReference type="Proteomes" id="UP000187012">
    <property type="component" value="Unassembled WGS sequence"/>
</dbReference>
<protein>
    <submittedName>
        <fullName evidence="1">Uncharacterized protein</fullName>
    </submittedName>
</protein>
<dbReference type="EMBL" id="CYGX02000027">
    <property type="protein sequence ID" value="SIT40636.1"/>
    <property type="molecule type" value="Genomic_DNA"/>
</dbReference>
<name>A0A1N7RZY0_9BURK</name>
<dbReference type="AlphaFoldDB" id="A0A1N7RZY0"/>
<dbReference type="OrthoDB" id="9135427at2"/>
<reference evidence="1 2" key="1">
    <citation type="submission" date="2016-12" db="EMBL/GenBank/DDBJ databases">
        <authorList>
            <person name="Song W.-J."/>
            <person name="Kurnit D.M."/>
        </authorList>
    </citation>
    <scope>NUCLEOTIDE SEQUENCE [LARGE SCALE GENOMIC DNA]</scope>
    <source>
        <strain evidence="1 2">STM7296</strain>
    </source>
</reference>
<evidence type="ECO:0000313" key="1">
    <source>
        <dbReference type="EMBL" id="SIT40636.1"/>
    </source>
</evidence>
<proteinExistence type="predicted"/>
<sequence>MSANASSLEKKLENAARLRTWKSQTNLSQVPVNQFGKAARKTICEMLKIPTSTVGTNDELFTLFKTLDDELDEWRKQPNRKGVPKTSLTAELQDECRALRSAFAEQGTAMKLLQYLEDNGISLRTVPISRP</sequence>
<dbReference type="RefSeq" id="WP_094779938.1">
    <property type="nucleotide sequence ID" value="NZ_CYGX02000027.1"/>
</dbReference>
<keyword evidence="2" id="KW-1185">Reference proteome</keyword>